<dbReference type="PANTHER" id="PTHR30213">
    <property type="entry name" value="INNER MEMBRANE PROTEIN YHJD"/>
    <property type="match status" value="1"/>
</dbReference>
<feature type="transmembrane region" description="Helical" evidence="6">
    <location>
        <begin position="173"/>
        <end position="190"/>
    </location>
</feature>
<feature type="transmembrane region" description="Helical" evidence="6">
    <location>
        <begin position="20"/>
        <end position="47"/>
    </location>
</feature>
<evidence type="ECO:0000313" key="7">
    <source>
        <dbReference type="EMBL" id="MCW6511107.1"/>
    </source>
</evidence>
<dbReference type="AlphaFoldDB" id="A0AA41Z187"/>
<evidence type="ECO:0000256" key="5">
    <source>
        <dbReference type="ARBA" id="ARBA00023136"/>
    </source>
</evidence>
<comment type="subcellular location">
    <subcellularLocation>
        <location evidence="1">Cell membrane</location>
        <topology evidence="1">Multi-pass membrane protein</topology>
    </subcellularLocation>
</comment>
<organism evidence="7 8">
    <name type="scientific">Lichenifustis flavocetrariae</name>
    <dbReference type="NCBI Taxonomy" id="2949735"/>
    <lineage>
        <taxon>Bacteria</taxon>
        <taxon>Pseudomonadati</taxon>
        <taxon>Pseudomonadota</taxon>
        <taxon>Alphaproteobacteria</taxon>
        <taxon>Hyphomicrobiales</taxon>
        <taxon>Lichenihabitantaceae</taxon>
        <taxon>Lichenifustis</taxon>
    </lineage>
</organism>
<protein>
    <submittedName>
        <fullName evidence="7">YihY/virulence factor BrkB family protein</fullName>
    </submittedName>
</protein>
<evidence type="ECO:0000313" key="8">
    <source>
        <dbReference type="Proteomes" id="UP001165667"/>
    </source>
</evidence>
<evidence type="ECO:0000256" key="1">
    <source>
        <dbReference type="ARBA" id="ARBA00004651"/>
    </source>
</evidence>
<feature type="transmembrane region" description="Helical" evidence="6">
    <location>
        <begin position="202"/>
        <end position="225"/>
    </location>
</feature>
<reference evidence="7" key="1">
    <citation type="submission" date="2022-05" db="EMBL/GenBank/DDBJ databases">
        <authorList>
            <person name="Pankratov T."/>
        </authorList>
    </citation>
    <scope>NUCLEOTIDE SEQUENCE</scope>
    <source>
        <strain evidence="7">BP6-180914</strain>
    </source>
</reference>
<feature type="transmembrane region" description="Helical" evidence="6">
    <location>
        <begin position="129"/>
        <end position="153"/>
    </location>
</feature>
<dbReference type="PIRSF" id="PIRSF035875">
    <property type="entry name" value="RNase_BN"/>
    <property type="match status" value="1"/>
</dbReference>
<feature type="transmembrane region" description="Helical" evidence="6">
    <location>
        <begin position="237"/>
        <end position="259"/>
    </location>
</feature>
<keyword evidence="5 6" id="KW-0472">Membrane</keyword>
<proteinExistence type="predicted"/>
<dbReference type="InterPro" id="IPR017039">
    <property type="entry name" value="Virul_fac_BrkB"/>
</dbReference>
<keyword evidence="3 6" id="KW-0812">Transmembrane</keyword>
<accession>A0AA41Z187</accession>
<name>A0AA41Z187_9HYPH</name>
<dbReference type="GO" id="GO:0005886">
    <property type="term" value="C:plasma membrane"/>
    <property type="evidence" value="ECO:0007669"/>
    <property type="project" value="UniProtKB-SubCell"/>
</dbReference>
<keyword evidence="8" id="KW-1185">Reference proteome</keyword>
<sequence>MSLAVVTDVIWRFSADDGWAIASHIALTTLTSLFPFLIFMTALAGFFGSAQLAENAATLLFDVWPAQVAGPISTEIHNVLTVPRSGIVTVGAALAVYFSSSGVEAFRVGLNRAYGVREKRPWWLTRLESIVVVFIGAIASLMLAFLVVLAPLLWSALLAWVPRLAAVENLVTVARYSLVSVTLGFALLIAHKWLPAERRTVAQVLPGIALTFVASIIFSVAFGHYLQHFARNYASTYGGLASVMIALVFLYTMATIFVIGGELNAALIRWHGVRAVPRPELSNNVTRLPPPKSRFPRT</sequence>
<dbReference type="Pfam" id="PF03631">
    <property type="entry name" value="Virul_fac_BrkB"/>
    <property type="match status" value="1"/>
</dbReference>
<evidence type="ECO:0000256" key="2">
    <source>
        <dbReference type="ARBA" id="ARBA00022475"/>
    </source>
</evidence>
<evidence type="ECO:0000256" key="6">
    <source>
        <dbReference type="SAM" id="Phobius"/>
    </source>
</evidence>
<dbReference type="Proteomes" id="UP001165667">
    <property type="component" value="Unassembled WGS sequence"/>
</dbReference>
<dbReference type="EMBL" id="JAMOIM010000021">
    <property type="protein sequence ID" value="MCW6511107.1"/>
    <property type="molecule type" value="Genomic_DNA"/>
</dbReference>
<keyword evidence="2" id="KW-1003">Cell membrane</keyword>
<comment type="caution">
    <text evidence="7">The sequence shown here is derived from an EMBL/GenBank/DDBJ whole genome shotgun (WGS) entry which is preliminary data.</text>
</comment>
<evidence type="ECO:0000256" key="3">
    <source>
        <dbReference type="ARBA" id="ARBA00022692"/>
    </source>
</evidence>
<dbReference type="PANTHER" id="PTHR30213:SF0">
    <property type="entry name" value="UPF0761 MEMBRANE PROTEIN YIHY"/>
    <property type="match status" value="1"/>
</dbReference>
<gene>
    <name evidence="7" type="ORF">M8523_24160</name>
</gene>
<keyword evidence="4 6" id="KW-1133">Transmembrane helix</keyword>
<evidence type="ECO:0000256" key="4">
    <source>
        <dbReference type="ARBA" id="ARBA00022989"/>
    </source>
</evidence>